<evidence type="ECO:0000256" key="1">
    <source>
        <dbReference type="SAM" id="MobiDB-lite"/>
    </source>
</evidence>
<evidence type="ECO:0000313" key="4">
    <source>
        <dbReference type="Proteomes" id="UP000245166"/>
    </source>
</evidence>
<keyword evidence="4" id="KW-1185">Reference proteome</keyword>
<feature type="transmembrane region" description="Helical" evidence="2">
    <location>
        <begin position="93"/>
        <end position="115"/>
    </location>
</feature>
<name>A0A2U1ZWE3_9MICO</name>
<dbReference type="RefSeq" id="WP_109229672.1">
    <property type="nucleotide sequence ID" value="NZ_PYHR01000002.1"/>
</dbReference>
<keyword evidence="2" id="KW-0812">Transmembrane</keyword>
<gene>
    <name evidence="3" type="ORF">C8046_12100</name>
</gene>
<sequence length="200" mass="19995">MSNDAPDRPAVSDRASRLSEALAWSDAPPAGEGPSTHPLWDSTSSAASDREAATWGQVLNAVVGSGLAAVVAAALVVLGVILGSGGEDAFSPVAVAVGAVVALVVLTLLTPLLLARSRADVRLRGHALAAIAGLVGVVVGLAAVTVVLVGGIALVDGIAGESGAAPYLYVAYSVLAVVIPAAAVPWAASRIYRRQYTRLT</sequence>
<organism evidence="3 4">
    <name type="scientific">Serinibacter arcticus</name>
    <dbReference type="NCBI Taxonomy" id="1655435"/>
    <lineage>
        <taxon>Bacteria</taxon>
        <taxon>Bacillati</taxon>
        <taxon>Actinomycetota</taxon>
        <taxon>Actinomycetes</taxon>
        <taxon>Micrococcales</taxon>
        <taxon>Beutenbergiaceae</taxon>
        <taxon>Serinibacter</taxon>
    </lineage>
</organism>
<keyword evidence="2" id="KW-1133">Transmembrane helix</keyword>
<reference evidence="3 4" key="1">
    <citation type="submission" date="2018-03" db="EMBL/GenBank/DDBJ databases">
        <title>Genome assembly of novel Miniimonas species PCH200.</title>
        <authorList>
            <person name="Thakur V."/>
            <person name="Kumar V."/>
            <person name="Singh D."/>
        </authorList>
    </citation>
    <scope>NUCLEOTIDE SEQUENCE [LARGE SCALE GENOMIC DNA]</scope>
    <source>
        <strain evidence="3 4">PCH200</strain>
    </source>
</reference>
<protein>
    <submittedName>
        <fullName evidence="3">Uncharacterized protein</fullName>
    </submittedName>
</protein>
<feature type="region of interest" description="Disordered" evidence="1">
    <location>
        <begin position="1"/>
        <end position="45"/>
    </location>
</feature>
<dbReference type="Proteomes" id="UP000245166">
    <property type="component" value="Unassembled WGS sequence"/>
</dbReference>
<evidence type="ECO:0000313" key="3">
    <source>
        <dbReference type="EMBL" id="PWD51291.1"/>
    </source>
</evidence>
<proteinExistence type="predicted"/>
<comment type="caution">
    <text evidence="3">The sequence shown here is derived from an EMBL/GenBank/DDBJ whole genome shotgun (WGS) entry which is preliminary data.</text>
</comment>
<accession>A0A2U1ZWE3</accession>
<evidence type="ECO:0000256" key="2">
    <source>
        <dbReference type="SAM" id="Phobius"/>
    </source>
</evidence>
<feature type="compositionally biased region" description="Basic and acidic residues" evidence="1">
    <location>
        <begin position="1"/>
        <end position="17"/>
    </location>
</feature>
<feature type="transmembrane region" description="Helical" evidence="2">
    <location>
        <begin position="58"/>
        <end position="81"/>
    </location>
</feature>
<dbReference type="AlphaFoldDB" id="A0A2U1ZWE3"/>
<feature type="transmembrane region" description="Helical" evidence="2">
    <location>
        <begin position="167"/>
        <end position="188"/>
    </location>
</feature>
<keyword evidence="2" id="KW-0472">Membrane</keyword>
<dbReference type="EMBL" id="PYHR01000002">
    <property type="protein sequence ID" value="PWD51291.1"/>
    <property type="molecule type" value="Genomic_DNA"/>
</dbReference>
<feature type="transmembrane region" description="Helical" evidence="2">
    <location>
        <begin position="127"/>
        <end position="155"/>
    </location>
</feature>